<dbReference type="KEGG" id="gba:J421_6211"/>
<keyword evidence="3" id="KW-0614">Plasmid</keyword>
<feature type="transmembrane region" description="Helical" evidence="1">
    <location>
        <begin position="53"/>
        <end position="73"/>
    </location>
</feature>
<dbReference type="InterPro" id="IPR010559">
    <property type="entry name" value="Sig_transdc_His_kin_internal"/>
</dbReference>
<dbReference type="SMART" id="SM00387">
    <property type="entry name" value="HATPase_c"/>
    <property type="match status" value="1"/>
</dbReference>
<dbReference type="Proteomes" id="UP000019151">
    <property type="component" value="Plasmid 2"/>
</dbReference>
<feature type="domain" description="Histidine kinase" evidence="2">
    <location>
        <begin position="277"/>
        <end position="370"/>
    </location>
</feature>
<reference evidence="3 4" key="1">
    <citation type="journal article" date="2014" name="Genome Announc.">
        <title>Genome Sequence and Methylome of Soil Bacterium Gemmatirosa kalamazoonensis KBS708T, a Member of the Rarely Cultivated Gemmatimonadetes Phylum.</title>
        <authorList>
            <person name="Debruyn J.M."/>
            <person name="Radosevich M."/>
            <person name="Wommack K.E."/>
            <person name="Polson S.W."/>
            <person name="Hauser L.J."/>
            <person name="Fawaz M.N."/>
            <person name="Korlach J."/>
            <person name="Tsai Y.C."/>
        </authorList>
    </citation>
    <scope>NUCLEOTIDE SEQUENCE [LARGE SCALE GENOMIC DNA]</scope>
    <source>
        <strain evidence="3 4">KBS708</strain>
        <plasmid evidence="4">Plasmid 2</plasmid>
    </source>
</reference>
<accession>W0RSU5</accession>
<keyword evidence="1" id="KW-0472">Membrane</keyword>
<dbReference type="PATRIC" id="fig|861299.3.peg.6273"/>
<dbReference type="GO" id="GO:0000155">
    <property type="term" value="F:phosphorelay sensor kinase activity"/>
    <property type="evidence" value="ECO:0007669"/>
    <property type="project" value="InterPro"/>
</dbReference>
<dbReference type="PANTHER" id="PTHR34220">
    <property type="entry name" value="SENSOR HISTIDINE KINASE YPDA"/>
    <property type="match status" value="1"/>
</dbReference>
<geneLocation type="plasmid" evidence="3 4">
    <name>2</name>
</geneLocation>
<name>W0RSU5_9BACT</name>
<dbReference type="HOGENOM" id="CLU_020473_1_1_0"/>
<evidence type="ECO:0000313" key="4">
    <source>
        <dbReference type="Proteomes" id="UP000019151"/>
    </source>
</evidence>
<evidence type="ECO:0000256" key="1">
    <source>
        <dbReference type="SAM" id="Phobius"/>
    </source>
</evidence>
<dbReference type="InterPro" id="IPR003594">
    <property type="entry name" value="HATPase_dom"/>
</dbReference>
<dbReference type="EMBL" id="CP007130">
    <property type="protein sequence ID" value="AHG93746.1"/>
    <property type="molecule type" value="Genomic_DNA"/>
</dbReference>
<dbReference type="Pfam" id="PF06580">
    <property type="entry name" value="His_kinase"/>
    <property type="match status" value="1"/>
</dbReference>
<dbReference type="PROSITE" id="PS50109">
    <property type="entry name" value="HIS_KIN"/>
    <property type="match status" value="1"/>
</dbReference>
<dbReference type="InterPro" id="IPR050640">
    <property type="entry name" value="Bact_2-comp_sensor_kinase"/>
</dbReference>
<keyword evidence="3" id="KW-0808">Transferase</keyword>
<dbReference type="InterPro" id="IPR036890">
    <property type="entry name" value="HATPase_C_sf"/>
</dbReference>
<sequence>MLARMKISPRLRATLVVLAVATALGLFESLKGVVAFRLRGQHTTWLEQIESNMPWWYGWALLTPLVLLVPRRFPLDAVGRRRRNAAAHAAAAVVLASLHLWIVGVGWYNLTPELDAVRARYGIHTFWQFLGSWHQSFLVANTITCATIMGAYYAVSYYRRFRETELQAARLEHRMSEARLHALRMELNPHFLFNTLNAIAGLVRRGERDAAVTVLARLGDLLRATLDRGLGPETPLAQELAMLETYLDIERARFGDRLTVRVHVPSELGDALVPSLLLQPVVENAVRHGVAQRAGPGAVDVRAWADDGRLTVEVRDTGPGIPPNGSLREGVGLSNTRARLAQLHGTAAGLALANGPEGGAVARLWMPLRQE</sequence>
<dbReference type="Pfam" id="PF02518">
    <property type="entry name" value="HATPase_c"/>
    <property type="match status" value="1"/>
</dbReference>
<evidence type="ECO:0000259" key="2">
    <source>
        <dbReference type="PROSITE" id="PS50109"/>
    </source>
</evidence>
<organism evidence="3 4">
    <name type="scientific">Gemmatirosa kalamazoonensis</name>
    <dbReference type="NCBI Taxonomy" id="861299"/>
    <lineage>
        <taxon>Bacteria</taxon>
        <taxon>Pseudomonadati</taxon>
        <taxon>Gemmatimonadota</taxon>
        <taxon>Gemmatimonadia</taxon>
        <taxon>Gemmatimonadales</taxon>
        <taxon>Gemmatimonadaceae</taxon>
        <taxon>Gemmatirosa</taxon>
    </lineage>
</organism>
<dbReference type="InParanoid" id="W0RSU5"/>
<keyword evidence="3" id="KW-0418">Kinase</keyword>
<dbReference type="InterPro" id="IPR005467">
    <property type="entry name" value="His_kinase_dom"/>
</dbReference>
<dbReference type="PANTHER" id="PTHR34220:SF9">
    <property type="entry name" value="SIGNAL TRANSDUCTION HISTIDINE KINASE INTERNAL REGION DOMAIN-CONTAINING PROTEIN"/>
    <property type="match status" value="1"/>
</dbReference>
<proteinExistence type="predicted"/>
<keyword evidence="1" id="KW-1133">Transmembrane helix</keyword>
<dbReference type="eggNOG" id="COG2972">
    <property type="taxonomic scope" value="Bacteria"/>
</dbReference>
<keyword evidence="1" id="KW-0812">Transmembrane</keyword>
<feature type="transmembrane region" description="Helical" evidence="1">
    <location>
        <begin position="85"/>
        <end position="108"/>
    </location>
</feature>
<dbReference type="SUPFAM" id="SSF55874">
    <property type="entry name" value="ATPase domain of HSP90 chaperone/DNA topoisomerase II/histidine kinase"/>
    <property type="match status" value="1"/>
</dbReference>
<gene>
    <name evidence="3" type="ORF">J421_6211</name>
</gene>
<evidence type="ECO:0000313" key="3">
    <source>
        <dbReference type="EMBL" id="AHG93746.1"/>
    </source>
</evidence>
<keyword evidence="4" id="KW-1185">Reference proteome</keyword>
<feature type="transmembrane region" description="Helical" evidence="1">
    <location>
        <begin position="136"/>
        <end position="155"/>
    </location>
</feature>
<dbReference type="GO" id="GO:0016020">
    <property type="term" value="C:membrane"/>
    <property type="evidence" value="ECO:0007669"/>
    <property type="project" value="InterPro"/>
</dbReference>
<dbReference type="AlphaFoldDB" id="W0RSU5"/>
<dbReference type="Gene3D" id="3.30.565.10">
    <property type="entry name" value="Histidine kinase-like ATPase, C-terminal domain"/>
    <property type="match status" value="1"/>
</dbReference>
<dbReference type="FunCoup" id="W0RSU5">
    <property type="interactions" value="47"/>
</dbReference>
<protein>
    <submittedName>
        <fullName evidence="3">Histidine kinase internal region</fullName>
    </submittedName>
</protein>